<dbReference type="PROSITE" id="PS50097">
    <property type="entry name" value="BTB"/>
    <property type="match status" value="1"/>
</dbReference>
<sequence>MPASGNACARKGRSETWQFAKNKFWSDFIRFCSGRSAITWCFGLEQRSLVKSSCAFASSETPKPGEMQQFPINWSFGVHSVTVGKISELRLSNGVTVSCSWTGNNSSISGEECGRVKRKILKVMQPRSSSLEISFDDMKDPIFFCSLNYSLKGVLNIFSISDICANGFKNGEFWKSVHLQSLAELSNELESLLDPETCCFADVNLKCGNASIPAHKNILSARSPVFAAMFKNPMKENHENEVDISDMDVSVVRIMLTYIYTGKTLDLTVSSASGLLHAADKYQLLDLKRVCCDFLKDNMSLQNVFFILALGDLYCEDLKSCAVDYMRNKCIRFSVLEETEEWKALREERPALAMDVLMFLMRSRDKKLKKYVSACSPTWPPTLHHRRTWSE</sequence>
<dbReference type="CDD" id="cd14733">
    <property type="entry name" value="BACK"/>
    <property type="match status" value="1"/>
</dbReference>
<keyword evidence="3" id="KW-1185">Reference proteome</keyword>
<evidence type="ECO:0000313" key="3">
    <source>
        <dbReference type="Proteomes" id="UP000499080"/>
    </source>
</evidence>
<evidence type="ECO:0000313" key="2">
    <source>
        <dbReference type="EMBL" id="GBM95827.1"/>
    </source>
</evidence>
<protein>
    <submittedName>
        <fullName evidence="2">Speckle-type POZ protein-like B</fullName>
    </submittedName>
</protein>
<dbReference type="PANTHER" id="PTHR24413">
    <property type="entry name" value="SPECKLE-TYPE POZ PROTEIN"/>
    <property type="match status" value="1"/>
</dbReference>
<gene>
    <name evidence="2" type="primary">spoplb_24</name>
    <name evidence="2" type="ORF">AVEN_242833_1</name>
</gene>
<dbReference type="SUPFAM" id="SSF54695">
    <property type="entry name" value="POZ domain"/>
    <property type="match status" value="1"/>
</dbReference>
<accession>A0A4Y2K0Z9</accession>
<feature type="domain" description="BTB" evidence="1">
    <location>
        <begin position="201"/>
        <end position="263"/>
    </location>
</feature>
<name>A0A4Y2K0Z9_ARAVE</name>
<dbReference type="Gene3D" id="1.25.40.420">
    <property type="match status" value="1"/>
</dbReference>
<dbReference type="OrthoDB" id="6434255at2759"/>
<evidence type="ECO:0000259" key="1">
    <source>
        <dbReference type="PROSITE" id="PS50097"/>
    </source>
</evidence>
<dbReference type="InterPro" id="IPR000210">
    <property type="entry name" value="BTB/POZ_dom"/>
</dbReference>
<dbReference type="FunFam" id="3.30.710.10:FF:000159">
    <property type="entry name" value="Speckle-type POZ protein B"/>
    <property type="match status" value="1"/>
</dbReference>
<comment type="caution">
    <text evidence="2">The sequence shown here is derived from an EMBL/GenBank/DDBJ whole genome shotgun (WGS) entry which is preliminary data.</text>
</comment>
<dbReference type="EMBL" id="BGPR01004094">
    <property type="protein sequence ID" value="GBM95827.1"/>
    <property type="molecule type" value="Genomic_DNA"/>
</dbReference>
<dbReference type="SMART" id="SM00225">
    <property type="entry name" value="BTB"/>
    <property type="match status" value="1"/>
</dbReference>
<dbReference type="Pfam" id="PF00651">
    <property type="entry name" value="BTB"/>
    <property type="match status" value="1"/>
</dbReference>
<organism evidence="2 3">
    <name type="scientific">Araneus ventricosus</name>
    <name type="common">Orbweaver spider</name>
    <name type="synonym">Epeira ventricosa</name>
    <dbReference type="NCBI Taxonomy" id="182803"/>
    <lineage>
        <taxon>Eukaryota</taxon>
        <taxon>Metazoa</taxon>
        <taxon>Ecdysozoa</taxon>
        <taxon>Arthropoda</taxon>
        <taxon>Chelicerata</taxon>
        <taxon>Arachnida</taxon>
        <taxon>Araneae</taxon>
        <taxon>Araneomorphae</taxon>
        <taxon>Entelegynae</taxon>
        <taxon>Araneoidea</taxon>
        <taxon>Araneidae</taxon>
        <taxon>Araneus</taxon>
    </lineage>
</organism>
<dbReference type="InterPro" id="IPR011333">
    <property type="entry name" value="SKP1/BTB/POZ_sf"/>
</dbReference>
<proteinExistence type="predicted"/>
<dbReference type="AlphaFoldDB" id="A0A4Y2K0Z9"/>
<dbReference type="Gene3D" id="3.30.710.10">
    <property type="entry name" value="Potassium Channel Kv1.1, Chain A"/>
    <property type="match status" value="1"/>
</dbReference>
<reference evidence="2 3" key="1">
    <citation type="journal article" date="2019" name="Sci. Rep.">
        <title>Orb-weaving spider Araneus ventricosus genome elucidates the spidroin gene catalogue.</title>
        <authorList>
            <person name="Kono N."/>
            <person name="Nakamura H."/>
            <person name="Ohtoshi R."/>
            <person name="Moran D.A.P."/>
            <person name="Shinohara A."/>
            <person name="Yoshida Y."/>
            <person name="Fujiwara M."/>
            <person name="Mori M."/>
            <person name="Tomita M."/>
            <person name="Arakawa K."/>
        </authorList>
    </citation>
    <scope>NUCLEOTIDE SEQUENCE [LARGE SCALE GENOMIC DNA]</scope>
</reference>
<dbReference type="Proteomes" id="UP000499080">
    <property type="component" value="Unassembled WGS sequence"/>
</dbReference>